<proteinExistence type="predicted"/>
<dbReference type="Gramene" id="TuG1812G0500004274.01.T01">
    <property type="protein sequence ID" value="TuG1812G0500004274.01.T01.cds421662"/>
    <property type="gene ID" value="TuG1812G0500004274.01"/>
</dbReference>
<keyword evidence="1" id="KW-0812">Transmembrane</keyword>
<reference evidence="2" key="3">
    <citation type="submission" date="2022-06" db="UniProtKB">
        <authorList>
            <consortium name="EnsemblPlants"/>
        </authorList>
    </citation>
    <scope>IDENTIFICATION</scope>
</reference>
<name>A0A8R7QIL7_TRIUA</name>
<evidence type="ECO:0000313" key="3">
    <source>
        <dbReference type="Proteomes" id="UP000015106"/>
    </source>
</evidence>
<dbReference type="AlphaFoldDB" id="A0A8R7QIL7"/>
<reference evidence="2" key="2">
    <citation type="submission" date="2018-03" db="EMBL/GenBank/DDBJ databases">
        <title>The Triticum urartu genome reveals the dynamic nature of wheat genome evolution.</title>
        <authorList>
            <person name="Ling H."/>
            <person name="Ma B."/>
            <person name="Shi X."/>
            <person name="Liu H."/>
            <person name="Dong L."/>
            <person name="Sun H."/>
            <person name="Cao Y."/>
            <person name="Gao Q."/>
            <person name="Zheng S."/>
            <person name="Li Y."/>
            <person name="Yu Y."/>
            <person name="Du H."/>
            <person name="Qi M."/>
            <person name="Li Y."/>
            <person name="Yu H."/>
            <person name="Cui Y."/>
            <person name="Wang N."/>
            <person name="Chen C."/>
            <person name="Wu H."/>
            <person name="Zhao Y."/>
            <person name="Zhang J."/>
            <person name="Li Y."/>
            <person name="Zhou W."/>
            <person name="Zhang B."/>
            <person name="Hu W."/>
            <person name="Eijk M."/>
            <person name="Tang J."/>
            <person name="Witsenboer H."/>
            <person name="Zhao S."/>
            <person name="Li Z."/>
            <person name="Zhang A."/>
            <person name="Wang D."/>
            <person name="Liang C."/>
        </authorList>
    </citation>
    <scope>NUCLEOTIDE SEQUENCE [LARGE SCALE GENOMIC DNA]</scope>
    <source>
        <strain evidence="2">cv. G1812</strain>
    </source>
</reference>
<feature type="transmembrane region" description="Helical" evidence="1">
    <location>
        <begin position="16"/>
        <end position="38"/>
    </location>
</feature>
<accession>A0A8R7QIL7</accession>
<keyword evidence="1" id="KW-1133">Transmembrane helix</keyword>
<dbReference type="Proteomes" id="UP000015106">
    <property type="component" value="Chromosome 5"/>
</dbReference>
<keyword evidence="3" id="KW-1185">Reference proteome</keyword>
<keyword evidence="1" id="KW-0472">Membrane</keyword>
<sequence>TDRKKCRPPTWDPPKLLLVVVSGLHIVVGTSRVVVVVVDGGVWLLDSNVWSQQSSIGKGKRGRKATVS</sequence>
<evidence type="ECO:0000313" key="2">
    <source>
        <dbReference type="EnsemblPlants" id="TuG1812G0500004274.01.T01.cds421662"/>
    </source>
</evidence>
<organism evidence="2 3">
    <name type="scientific">Triticum urartu</name>
    <name type="common">Red wild einkorn</name>
    <name type="synonym">Crithodium urartu</name>
    <dbReference type="NCBI Taxonomy" id="4572"/>
    <lineage>
        <taxon>Eukaryota</taxon>
        <taxon>Viridiplantae</taxon>
        <taxon>Streptophyta</taxon>
        <taxon>Embryophyta</taxon>
        <taxon>Tracheophyta</taxon>
        <taxon>Spermatophyta</taxon>
        <taxon>Magnoliopsida</taxon>
        <taxon>Liliopsida</taxon>
        <taxon>Poales</taxon>
        <taxon>Poaceae</taxon>
        <taxon>BOP clade</taxon>
        <taxon>Pooideae</taxon>
        <taxon>Triticodae</taxon>
        <taxon>Triticeae</taxon>
        <taxon>Triticinae</taxon>
        <taxon>Triticum</taxon>
    </lineage>
</organism>
<evidence type="ECO:0000256" key="1">
    <source>
        <dbReference type="SAM" id="Phobius"/>
    </source>
</evidence>
<reference evidence="3" key="1">
    <citation type="journal article" date="2013" name="Nature">
        <title>Draft genome of the wheat A-genome progenitor Triticum urartu.</title>
        <authorList>
            <person name="Ling H.Q."/>
            <person name="Zhao S."/>
            <person name="Liu D."/>
            <person name="Wang J."/>
            <person name="Sun H."/>
            <person name="Zhang C."/>
            <person name="Fan H."/>
            <person name="Li D."/>
            <person name="Dong L."/>
            <person name="Tao Y."/>
            <person name="Gao C."/>
            <person name="Wu H."/>
            <person name="Li Y."/>
            <person name="Cui Y."/>
            <person name="Guo X."/>
            <person name="Zheng S."/>
            <person name="Wang B."/>
            <person name="Yu K."/>
            <person name="Liang Q."/>
            <person name="Yang W."/>
            <person name="Lou X."/>
            <person name="Chen J."/>
            <person name="Feng M."/>
            <person name="Jian J."/>
            <person name="Zhang X."/>
            <person name="Luo G."/>
            <person name="Jiang Y."/>
            <person name="Liu J."/>
            <person name="Wang Z."/>
            <person name="Sha Y."/>
            <person name="Zhang B."/>
            <person name="Wu H."/>
            <person name="Tang D."/>
            <person name="Shen Q."/>
            <person name="Xue P."/>
            <person name="Zou S."/>
            <person name="Wang X."/>
            <person name="Liu X."/>
            <person name="Wang F."/>
            <person name="Yang Y."/>
            <person name="An X."/>
            <person name="Dong Z."/>
            <person name="Zhang K."/>
            <person name="Zhang X."/>
            <person name="Luo M.C."/>
            <person name="Dvorak J."/>
            <person name="Tong Y."/>
            <person name="Wang J."/>
            <person name="Yang H."/>
            <person name="Li Z."/>
            <person name="Wang D."/>
            <person name="Zhang A."/>
            <person name="Wang J."/>
        </authorList>
    </citation>
    <scope>NUCLEOTIDE SEQUENCE</scope>
    <source>
        <strain evidence="3">cv. G1812</strain>
    </source>
</reference>
<dbReference type="EnsemblPlants" id="TuG1812G0500004274.01.T01">
    <property type="protein sequence ID" value="TuG1812G0500004274.01.T01.cds421662"/>
    <property type="gene ID" value="TuG1812G0500004274.01"/>
</dbReference>
<protein>
    <submittedName>
        <fullName evidence="2">Uncharacterized protein</fullName>
    </submittedName>
</protein>